<organism evidence="2 5">
    <name type="scientific">Segatella bryantii</name>
    <name type="common">Prevotella bryantii</name>
    <dbReference type="NCBI Taxonomy" id="77095"/>
    <lineage>
        <taxon>Bacteria</taxon>
        <taxon>Pseudomonadati</taxon>
        <taxon>Bacteroidota</taxon>
        <taxon>Bacteroidia</taxon>
        <taxon>Bacteroidales</taxon>
        <taxon>Prevotellaceae</taxon>
        <taxon>Segatella</taxon>
    </lineage>
</organism>
<dbReference type="EMBL" id="BPTR01000001">
    <property type="protein sequence ID" value="GJG28847.1"/>
    <property type="molecule type" value="Genomic_DNA"/>
</dbReference>
<name>A0AA37HZH4_SEGBR</name>
<accession>A0AA37HZH4</accession>
<evidence type="ECO:0000313" key="5">
    <source>
        <dbReference type="Proteomes" id="UP000887043"/>
    </source>
</evidence>
<dbReference type="RefSeq" id="WP_006281655.1">
    <property type="nucleotide sequence ID" value="NZ_BPTR01000001.1"/>
</dbReference>
<reference evidence="3 4" key="1">
    <citation type="submission" date="2017-08" db="EMBL/GenBank/DDBJ databases">
        <title>Comparative genomics of non-oral Prevotella species.</title>
        <authorList>
            <person name="Accetto T."/>
            <person name="Nograsek B."/>
            <person name="Avgustin G."/>
        </authorList>
    </citation>
    <scope>NUCLEOTIDE SEQUENCE [LARGE SCALE GENOMIC DNA]</scope>
    <source>
        <strain evidence="3 4">TC1-1</strain>
    </source>
</reference>
<feature type="signal peptide" evidence="1">
    <location>
        <begin position="1"/>
        <end position="20"/>
    </location>
</feature>
<sequence>MKRLIISLMAFMTAMVPITAEETIDIEQLVVEFSSGETVAIDLQDSPVLSFSADTLVATSPGIELRYPIQQIAQYYFTTVQREVTGITQVVNSSSASEQPTPEISDGKAGFSGLKVGSKVVVYTIDGRVVTTVKAQEDGTASVDLNGLGSGIFILQTSGASFKINHK</sequence>
<dbReference type="EMBL" id="NPJF01000073">
    <property type="protein sequence ID" value="OYP53053.1"/>
    <property type="molecule type" value="Genomic_DNA"/>
</dbReference>
<dbReference type="NCBIfam" id="TIGR04183">
    <property type="entry name" value="Por_Secre_tail"/>
    <property type="match status" value="1"/>
</dbReference>
<gene>
    <name evidence="3" type="ORF">CIK91_13845</name>
    <name evidence="2" type="ORF">PRRU23_25470</name>
</gene>
<dbReference type="Proteomes" id="UP000216189">
    <property type="component" value="Unassembled WGS sequence"/>
</dbReference>
<protein>
    <submittedName>
        <fullName evidence="3">T9SS C-terminal target domain-containing protein</fullName>
    </submittedName>
</protein>
<keyword evidence="4" id="KW-1185">Reference proteome</keyword>
<evidence type="ECO:0000313" key="3">
    <source>
        <dbReference type="EMBL" id="OYP53053.1"/>
    </source>
</evidence>
<dbReference type="AlphaFoldDB" id="A0AA37HZH4"/>
<proteinExistence type="predicted"/>
<comment type="caution">
    <text evidence="2">The sequence shown here is derived from an EMBL/GenBank/DDBJ whole genome shotgun (WGS) entry which is preliminary data.</text>
</comment>
<dbReference type="InterPro" id="IPR026444">
    <property type="entry name" value="Secre_tail"/>
</dbReference>
<feature type="chain" id="PRO_5041334103" evidence="1">
    <location>
        <begin position="21"/>
        <end position="167"/>
    </location>
</feature>
<dbReference type="Proteomes" id="UP000887043">
    <property type="component" value="Unassembled WGS sequence"/>
</dbReference>
<reference evidence="2" key="2">
    <citation type="submission" date="2021-08" db="EMBL/GenBank/DDBJ databases">
        <title>Prevotella lacticifex sp. nov., isolated from rumen of cow.</title>
        <authorList>
            <person name="Shinkai T."/>
            <person name="Ikeyama N."/>
            <person name="Kumagai M."/>
            <person name="Ohmori H."/>
            <person name="Sakamoto M."/>
            <person name="Ohkuma M."/>
            <person name="Mitsumori M."/>
        </authorList>
    </citation>
    <scope>NUCLEOTIDE SEQUENCE</scope>
    <source>
        <strain evidence="2">DSM 11371</strain>
    </source>
</reference>
<evidence type="ECO:0000313" key="2">
    <source>
        <dbReference type="EMBL" id="GJG28847.1"/>
    </source>
</evidence>
<keyword evidence="1" id="KW-0732">Signal</keyword>
<evidence type="ECO:0000313" key="4">
    <source>
        <dbReference type="Proteomes" id="UP000216189"/>
    </source>
</evidence>
<evidence type="ECO:0000256" key="1">
    <source>
        <dbReference type="SAM" id="SignalP"/>
    </source>
</evidence>